<dbReference type="InterPro" id="IPR001623">
    <property type="entry name" value="DnaJ_domain"/>
</dbReference>
<dbReference type="PROSITE" id="PS50005">
    <property type="entry name" value="TPR"/>
    <property type="match status" value="1"/>
</dbReference>
<dbReference type="Gene3D" id="1.25.40.10">
    <property type="entry name" value="Tetratricopeptide repeat domain"/>
    <property type="match status" value="1"/>
</dbReference>
<keyword evidence="5" id="KW-1185">Reference proteome</keyword>
<dbReference type="SMART" id="SM00271">
    <property type="entry name" value="DnaJ"/>
    <property type="match status" value="1"/>
</dbReference>
<feature type="compositionally biased region" description="Low complexity" evidence="2">
    <location>
        <begin position="188"/>
        <end position="209"/>
    </location>
</feature>
<dbReference type="PROSITE" id="PS50076">
    <property type="entry name" value="DNAJ_2"/>
    <property type="match status" value="1"/>
</dbReference>
<dbReference type="SMART" id="SM00028">
    <property type="entry name" value="TPR"/>
    <property type="match status" value="2"/>
</dbReference>
<dbReference type="InterPro" id="IPR011990">
    <property type="entry name" value="TPR-like_helical_dom_sf"/>
</dbReference>
<dbReference type="SUPFAM" id="SSF46565">
    <property type="entry name" value="Chaperone J-domain"/>
    <property type="match status" value="1"/>
</dbReference>
<feature type="compositionally biased region" description="Low complexity" evidence="2">
    <location>
        <begin position="221"/>
        <end position="237"/>
    </location>
</feature>
<evidence type="ECO:0000259" key="3">
    <source>
        <dbReference type="PROSITE" id="PS50076"/>
    </source>
</evidence>
<dbReference type="EMBL" id="JAZBJZ010000053">
    <property type="protein sequence ID" value="MEE3717791.1"/>
    <property type="molecule type" value="Genomic_DNA"/>
</dbReference>
<comment type="caution">
    <text evidence="4">The sequence shown here is derived from an EMBL/GenBank/DDBJ whole genome shotgun (WGS) entry which is preliminary data.</text>
</comment>
<dbReference type="AlphaFoldDB" id="A0AAW9PY62"/>
<sequence>MVQQPKTFRIDRGIGQYDFNDYYAVLGLPVTATAGLVRKRYLTIAKNLHPDIFGRSPDEKVIAGQYLSKLVNPAYNVLNQERERTEYSAILKLLAKRLMKRNQKFVPQSEVAKKLLQISNVSSYEQAVQDIAKIQYEQLDKILEYTAQLSELNLVYVLLQEGYKPFTSEEVAKSSSMNGDTTTIQPPSYTSKNYTSSSSSSGSSYRQTSGTNASYPNTGNTTSFTQSKSTQSGSTQSRPTGASQSNSSQYRASQDTADAASNSGSSSIQQNIRQAELFIAQKEWSSALKELRSAIQIDCNNSKCHALLGVVYVNQKLAGMAKVSFQQALKLNPQEPIALKYMSQLGSKDSSSQSTTQANANTNKKDSNKKGGFFGWLGGQ</sequence>
<feature type="compositionally biased region" description="Polar residues" evidence="2">
    <location>
        <begin position="173"/>
        <end position="187"/>
    </location>
</feature>
<accession>A0AAW9PY62</accession>
<evidence type="ECO:0000313" key="4">
    <source>
        <dbReference type="EMBL" id="MEE3717791.1"/>
    </source>
</evidence>
<feature type="region of interest" description="Disordered" evidence="2">
    <location>
        <begin position="169"/>
        <end position="267"/>
    </location>
</feature>
<organism evidence="4 5">
    <name type="scientific">Tumidithrix elongata BACA0141</name>
    <dbReference type="NCBI Taxonomy" id="2716417"/>
    <lineage>
        <taxon>Bacteria</taxon>
        <taxon>Bacillati</taxon>
        <taxon>Cyanobacteriota</taxon>
        <taxon>Cyanophyceae</taxon>
        <taxon>Pseudanabaenales</taxon>
        <taxon>Pseudanabaenaceae</taxon>
        <taxon>Tumidithrix</taxon>
        <taxon>Tumidithrix elongata</taxon>
    </lineage>
</organism>
<reference evidence="4" key="1">
    <citation type="submission" date="2024-01" db="EMBL/GenBank/DDBJ databases">
        <title>Bank of Algae and Cyanobacteria of the Azores (BACA) strain genomes.</title>
        <authorList>
            <person name="Luz R."/>
            <person name="Cordeiro R."/>
            <person name="Fonseca A."/>
            <person name="Goncalves V."/>
        </authorList>
    </citation>
    <scope>NUCLEOTIDE SEQUENCE</scope>
    <source>
        <strain evidence="4">BACA0141</strain>
    </source>
</reference>
<dbReference type="CDD" id="cd06257">
    <property type="entry name" value="DnaJ"/>
    <property type="match status" value="1"/>
</dbReference>
<dbReference type="PANTHER" id="PTHR44825">
    <property type="match status" value="1"/>
</dbReference>
<name>A0AAW9PY62_9CYAN</name>
<evidence type="ECO:0000256" key="1">
    <source>
        <dbReference type="PROSITE-ProRule" id="PRU00339"/>
    </source>
</evidence>
<gene>
    <name evidence="4" type="ORF">V2H45_13700</name>
</gene>
<dbReference type="InterPro" id="IPR036869">
    <property type="entry name" value="J_dom_sf"/>
</dbReference>
<feature type="repeat" description="TPR" evidence="1">
    <location>
        <begin position="302"/>
        <end position="335"/>
    </location>
</feature>
<dbReference type="Proteomes" id="UP001333818">
    <property type="component" value="Unassembled WGS sequence"/>
</dbReference>
<evidence type="ECO:0000313" key="5">
    <source>
        <dbReference type="Proteomes" id="UP001333818"/>
    </source>
</evidence>
<dbReference type="Pfam" id="PF00226">
    <property type="entry name" value="DnaJ"/>
    <property type="match status" value="1"/>
</dbReference>
<evidence type="ECO:0000256" key="2">
    <source>
        <dbReference type="SAM" id="MobiDB-lite"/>
    </source>
</evidence>
<feature type="compositionally biased region" description="Polar residues" evidence="2">
    <location>
        <begin position="210"/>
        <end position="220"/>
    </location>
</feature>
<dbReference type="InterPro" id="IPR052763">
    <property type="entry name" value="DnaJ_C4"/>
</dbReference>
<dbReference type="InterPro" id="IPR019734">
    <property type="entry name" value="TPR_rpt"/>
</dbReference>
<feature type="compositionally biased region" description="Polar residues" evidence="2">
    <location>
        <begin position="238"/>
        <end position="256"/>
    </location>
</feature>
<dbReference type="Gene3D" id="1.10.287.110">
    <property type="entry name" value="DnaJ domain"/>
    <property type="match status" value="1"/>
</dbReference>
<feature type="domain" description="J" evidence="3">
    <location>
        <begin position="21"/>
        <end position="91"/>
    </location>
</feature>
<dbReference type="SUPFAM" id="SSF48452">
    <property type="entry name" value="TPR-like"/>
    <property type="match status" value="1"/>
</dbReference>
<protein>
    <submittedName>
        <fullName evidence="4">DnaJ domain-containing protein</fullName>
    </submittedName>
</protein>
<proteinExistence type="predicted"/>
<keyword evidence="1" id="KW-0802">TPR repeat</keyword>
<dbReference type="RefSeq" id="WP_330484222.1">
    <property type="nucleotide sequence ID" value="NZ_JAZBJZ010000053.1"/>
</dbReference>
<feature type="region of interest" description="Disordered" evidence="2">
    <location>
        <begin position="344"/>
        <end position="380"/>
    </location>
</feature>
<dbReference type="PANTHER" id="PTHR44825:SF1">
    <property type="entry name" value="DNAJ HOMOLOG SUBFAMILY C MEMBER 4"/>
    <property type="match status" value="1"/>
</dbReference>